<dbReference type="InterPro" id="IPR008166">
    <property type="entry name" value="Glyco_transf_92"/>
</dbReference>
<dbReference type="Proteomes" id="UP000001940">
    <property type="component" value="Chromosome II"/>
</dbReference>
<keyword evidence="7 8" id="KW-0472">Membrane</keyword>
<dbReference type="OrthoDB" id="2526284at2759"/>
<dbReference type="AlphaFoldDB" id="Q9TZ82"/>
<dbReference type="WormBase" id="F54D10.8">
    <property type="protein sequence ID" value="CE35979"/>
    <property type="gene ID" value="WBGene00018809"/>
</dbReference>
<dbReference type="PhylomeDB" id="Q9TZ82"/>
<evidence type="ECO:0000256" key="4">
    <source>
        <dbReference type="ARBA" id="ARBA00022679"/>
    </source>
</evidence>
<evidence type="ECO:0000256" key="3">
    <source>
        <dbReference type="ARBA" id="ARBA00022676"/>
    </source>
</evidence>
<evidence type="ECO:0000256" key="8">
    <source>
        <dbReference type="RuleBase" id="RU366017"/>
    </source>
</evidence>
<protein>
    <recommendedName>
        <fullName evidence="8">Glycosyltransferase family 92 protein</fullName>
        <ecNumber evidence="8">2.4.1.-</ecNumber>
    </recommendedName>
</protein>
<dbReference type="PaxDb" id="6239-F54D10.8"/>
<dbReference type="PANTHER" id="PTHR21461">
    <property type="entry name" value="GLYCOSYLTRANSFERASE FAMILY 92 PROTEIN"/>
    <property type="match status" value="1"/>
</dbReference>
<proteinExistence type="inferred from homology"/>
<dbReference type="GO" id="GO:0016020">
    <property type="term" value="C:membrane"/>
    <property type="evidence" value="ECO:0007669"/>
    <property type="project" value="UniProtKB-SubCell"/>
</dbReference>
<dbReference type="STRING" id="6239.F54D10.8.1"/>
<evidence type="ECO:0000313" key="10">
    <source>
        <dbReference type="Proteomes" id="UP000001940"/>
    </source>
</evidence>
<dbReference type="Pfam" id="PF01697">
    <property type="entry name" value="Glyco_transf_92"/>
    <property type="match status" value="1"/>
</dbReference>
<dbReference type="FunCoup" id="Q9TZ82">
    <property type="interactions" value="21"/>
</dbReference>
<evidence type="ECO:0000256" key="5">
    <source>
        <dbReference type="ARBA" id="ARBA00022692"/>
    </source>
</evidence>
<organism evidence="9 10">
    <name type="scientific">Caenorhabditis elegans</name>
    <dbReference type="NCBI Taxonomy" id="6239"/>
    <lineage>
        <taxon>Eukaryota</taxon>
        <taxon>Metazoa</taxon>
        <taxon>Ecdysozoa</taxon>
        <taxon>Nematoda</taxon>
        <taxon>Chromadorea</taxon>
        <taxon>Rhabditida</taxon>
        <taxon>Rhabditina</taxon>
        <taxon>Rhabditomorpha</taxon>
        <taxon>Rhabditoidea</taxon>
        <taxon>Rhabditidae</taxon>
        <taxon>Peloderinae</taxon>
        <taxon>Caenorhabditis</taxon>
    </lineage>
</organism>
<dbReference type="GO" id="GO:0016757">
    <property type="term" value="F:glycosyltransferase activity"/>
    <property type="evidence" value="ECO:0000318"/>
    <property type="project" value="GO_Central"/>
</dbReference>
<dbReference type="KEGG" id="cel:CELE_F54D10.8"/>
<evidence type="ECO:0000256" key="2">
    <source>
        <dbReference type="ARBA" id="ARBA00007647"/>
    </source>
</evidence>
<keyword evidence="4 8" id="KW-0808">Transferase</keyword>
<name>Q9TZ82_CAEEL</name>
<dbReference type="HOGENOM" id="CLU_008031_3_1_1"/>
<keyword evidence="10" id="KW-1185">Reference proteome</keyword>
<dbReference type="OMA" id="IGIMFIH"/>
<comment type="subcellular location">
    <subcellularLocation>
        <location evidence="1">Membrane</location>
        <topology evidence="1">Single-pass membrane protein</topology>
    </subcellularLocation>
</comment>
<comment type="similarity">
    <text evidence="2 8">Belongs to the glycosyltransferase 92 family.</text>
</comment>
<dbReference type="Bgee" id="WBGene00018809">
    <property type="expression patterns" value="Expressed in material anatomical entity and 2 other cell types or tissues"/>
</dbReference>
<dbReference type="EC" id="2.4.1.-" evidence="8"/>
<keyword evidence="6 8" id="KW-1133">Transmembrane helix</keyword>
<keyword evidence="5 8" id="KW-0812">Transmembrane</keyword>
<dbReference type="CAZy" id="GT92">
    <property type="family name" value="Glycosyltransferase Family 92"/>
</dbReference>
<gene>
    <name evidence="9" type="ORF">CELE_F54D10.8</name>
    <name evidence="9 11" type="ORF">F54D10.8</name>
</gene>
<evidence type="ECO:0000256" key="7">
    <source>
        <dbReference type="ARBA" id="ARBA00023136"/>
    </source>
</evidence>
<accession>Q9TZ82</accession>
<dbReference type="InParanoid" id="Q9TZ82"/>
<dbReference type="EMBL" id="BX284602">
    <property type="protein sequence ID" value="CCD64813.1"/>
    <property type="molecule type" value="Genomic_DNA"/>
</dbReference>
<keyword evidence="3 8" id="KW-0328">Glycosyltransferase</keyword>
<evidence type="ECO:0000256" key="1">
    <source>
        <dbReference type="ARBA" id="ARBA00004167"/>
    </source>
</evidence>
<evidence type="ECO:0000256" key="6">
    <source>
        <dbReference type="ARBA" id="ARBA00022989"/>
    </source>
</evidence>
<dbReference type="AGR" id="WB:WBGene00018809"/>
<evidence type="ECO:0000313" key="11">
    <source>
        <dbReference type="WormBase" id="F54D10.8"/>
    </source>
</evidence>
<sequence>MKHFPRIAVFILLLLVVIGLLLYKDYVQKSYSRNLDGKCHVASWNQVHTDSEFQSYIDMFSRWLWRRLNLSVENNQNYTSTSILGAYVYPKLISISLTSQYLSQQKIYCRYYDCKRRELLGSAYESVVFPESVVHCPRRAGAEFVSVSSGFNSSTPEPVRLSFKAYDEPVHDLSVCVAPLYGNESKWLQIVDFVEHMKLEGATYFYFYVGTINDYDRKMLTEYVRTGDVEVTFLQDKFERPAYAWHLLMMQDCHLRSKYHSKWITFLDLDERISSGTEYNNLLEVIESQPRSVGELHVSVLNILKYEDTPEKFTSMEQLKEDMMFRKWTNTIDPTWNASKAIVRPEQIGIMFIHYAIAKQFGVNTVKLNASQAAVRHYRNTLHRMEAPDWHPTAPTKSPTVQRWPLKPEFVESLSNAIVAKVQHVYCKVPVNCTTIARYLWESRQYPNPCISMSPIF</sequence>
<dbReference type="eggNOG" id="KOG4735">
    <property type="taxonomic scope" value="Eukaryota"/>
</dbReference>
<dbReference type="UCSC" id="F54D10.8">
    <property type="organism name" value="c. elegans"/>
</dbReference>
<dbReference type="GO" id="GO:0005737">
    <property type="term" value="C:cytoplasm"/>
    <property type="evidence" value="ECO:0000318"/>
    <property type="project" value="GO_Central"/>
</dbReference>
<evidence type="ECO:0000313" key="9">
    <source>
        <dbReference type="EMBL" id="CCD64813.1"/>
    </source>
</evidence>
<dbReference type="PeptideAtlas" id="Q9TZ82"/>
<dbReference type="PANTHER" id="PTHR21461:SF84">
    <property type="entry name" value="GLYCOSYLTRANSFERASE FAMILY 92 PROTEIN"/>
    <property type="match status" value="1"/>
</dbReference>
<dbReference type="CTD" id="186235"/>
<dbReference type="RefSeq" id="NP_494663.2">
    <property type="nucleotide sequence ID" value="NM_062262.2"/>
</dbReference>
<reference evidence="9 10" key="1">
    <citation type="journal article" date="1998" name="Science">
        <title>Genome sequence of the nematode C. elegans: a platform for investigating biology.</title>
        <authorList>
            <consortium name="The C. elegans sequencing consortium"/>
            <person name="Sulson J.E."/>
            <person name="Waterston R."/>
        </authorList>
    </citation>
    <scope>NUCLEOTIDE SEQUENCE [LARGE SCALE GENOMIC DNA]</scope>
    <source>
        <strain evidence="9 10">Bristol N2</strain>
    </source>
</reference>
<dbReference type="GeneID" id="186235"/>
<dbReference type="PIR" id="T33616">
    <property type="entry name" value="T33616"/>
</dbReference>
<feature type="transmembrane region" description="Helical" evidence="8">
    <location>
        <begin position="6"/>
        <end position="23"/>
    </location>
</feature>